<dbReference type="PANTHER" id="PTHR14305">
    <property type="entry name" value="E3 UBIQUITIN-PROTEIN LIGASE CCNB1IP1"/>
    <property type="match status" value="1"/>
</dbReference>
<dbReference type="GO" id="GO:0007131">
    <property type="term" value="P:reciprocal meiotic recombination"/>
    <property type="evidence" value="ECO:0007669"/>
    <property type="project" value="InterPro"/>
</dbReference>
<keyword evidence="3" id="KW-1185">Reference proteome</keyword>
<dbReference type="InterPro" id="IPR042448">
    <property type="entry name" value="CCNB1IP1"/>
</dbReference>
<sequence length="290" mass="33180">MAAGDDLLCNFRKCRKRVNTFGWVTSCSHIFCDEDGTREFQKGYFCPACEGTLSGKYDVVRVELQPSEQYKSMVLAGQRPEIIMEIASRALSFWTYQASQERTYQEFIANKFKEKISEMEQYYDQMIAKAQAEISSHKNQISAKSKGLEETKKRLTEISEKLEDKTRQYLKLQGMYDSLRRKAITPTLMLTGDEKRPIDSRAEQVRNSFLFSLDTGADLLRTSSSNSVNPAVIPVQAERDFALQQRGLPAQRPSSCAATPTCPTDHQIQKNFTVDFVSTPDLTRRLYRKK</sequence>
<dbReference type="GO" id="GO:0000795">
    <property type="term" value="C:synaptonemal complex"/>
    <property type="evidence" value="ECO:0007669"/>
    <property type="project" value="InterPro"/>
</dbReference>
<organism evidence="2 3">
    <name type="scientific">Exaiptasia diaphana</name>
    <name type="common">Tropical sea anemone</name>
    <name type="synonym">Aiptasia pulchella</name>
    <dbReference type="NCBI Taxonomy" id="2652724"/>
    <lineage>
        <taxon>Eukaryota</taxon>
        <taxon>Metazoa</taxon>
        <taxon>Cnidaria</taxon>
        <taxon>Anthozoa</taxon>
        <taxon>Hexacorallia</taxon>
        <taxon>Actiniaria</taxon>
        <taxon>Aiptasiidae</taxon>
        <taxon>Exaiptasia</taxon>
    </lineage>
</organism>
<evidence type="ECO:0000313" key="2">
    <source>
        <dbReference type="EnsemblMetazoa" id="XP_020917538.1"/>
    </source>
</evidence>
<keyword evidence="1" id="KW-0175">Coiled coil</keyword>
<evidence type="ECO:0000313" key="3">
    <source>
        <dbReference type="Proteomes" id="UP000887567"/>
    </source>
</evidence>
<dbReference type="OMA" id="NHDITRV"/>
<evidence type="ECO:0000256" key="1">
    <source>
        <dbReference type="SAM" id="Coils"/>
    </source>
</evidence>
<dbReference type="GO" id="GO:0061630">
    <property type="term" value="F:ubiquitin protein ligase activity"/>
    <property type="evidence" value="ECO:0007669"/>
    <property type="project" value="InterPro"/>
</dbReference>
<dbReference type="OrthoDB" id="441210at2759"/>
<dbReference type="PANTHER" id="PTHR14305:SF0">
    <property type="entry name" value="E3 UBIQUITIN-PROTEIN LIGASE CCNB1IP1"/>
    <property type="match status" value="1"/>
</dbReference>
<name>A0A913YB05_EXADI</name>
<dbReference type="EnsemblMetazoa" id="XM_021061879.2">
    <property type="protein sequence ID" value="XP_020917538.1"/>
    <property type="gene ID" value="LOC110254830"/>
</dbReference>
<evidence type="ECO:0008006" key="4">
    <source>
        <dbReference type="Google" id="ProtNLM"/>
    </source>
</evidence>
<dbReference type="KEGG" id="epa:110254830"/>
<protein>
    <recommendedName>
        <fullName evidence="4">Cyclin B1 interacting protein 1</fullName>
    </recommendedName>
</protein>
<dbReference type="Proteomes" id="UP000887567">
    <property type="component" value="Unplaced"/>
</dbReference>
<reference evidence="2" key="1">
    <citation type="submission" date="2022-11" db="UniProtKB">
        <authorList>
            <consortium name="EnsemblMetazoa"/>
        </authorList>
    </citation>
    <scope>IDENTIFICATION</scope>
</reference>
<proteinExistence type="predicted"/>
<dbReference type="GeneID" id="110254830"/>
<dbReference type="RefSeq" id="XP_020917538.1">
    <property type="nucleotide sequence ID" value="XM_021061879.2"/>
</dbReference>
<feature type="coiled-coil region" evidence="1">
    <location>
        <begin position="145"/>
        <end position="182"/>
    </location>
</feature>
<dbReference type="AlphaFoldDB" id="A0A913YB05"/>
<accession>A0A913YB05</accession>